<dbReference type="KEGG" id="csh:Closa_0527"/>
<dbReference type="RefSeq" id="WP_013271261.1">
    <property type="nucleotide sequence ID" value="NC_014376.1"/>
</dbReference>
<evidence type="ECO:0000313" key="1">
    <source>
        <dbReference type="EMBL" id="ADL03163.1"/>
    </source>
</evidence>
<dbReference type="Proteomes" id="UP000001662">
    <property type="component" value="Chromosome"/>
</dbReference>
<dbReference type="OrthoDB" id="9793324at2"/>
<keyword evidence="2" id="KW-1185">Reference proteome</keyword>
<dbReference type="PaxDb" id="610130-Closa_0527"/>
<dbReference type="NCBIfam" id="TIGR02837">
    <property type="entry name" value="spore_II_R"/>
    <property type="match status" value="1"/>
</dbReference>
<dbReference type="InterPro" id="IPR014202">
    <property type="entry name" value="Spore_II_R"/>
</dbReference>
<dbReference type="EMBL" id="CP002109">
    <property type="protein sequence ID" value="ADL03163.1"/>
    <property type="molecule type" value="Genomic_DNA"/>
</dbReference>
<dbReference type="eggNOG" id="ENOG5031K93">
    <property type="taxonomic scope" value="Bacteria"/>
</dbReference>
<gene>
    <name evidence="1" type="ordered locus">Closa_0527</name>
</gene>
<dbReference type="HOGENOM" id="CLU_069310_2_0_9"/>
<organism evidence="1 2">
    <name type="scientific">Lacrimispora saccharolytica (strain ATCC 35040 / DSM 2544 / NRCC 2533 / WM1)</name>
    <name type="common">Clostridium saccharolyticum</name>
    <dbReference type="NCBI Taxonomy" id="610130"/>
    <lineage>
        <taxon>Bacteria</taxon>
        <taxon>Bacillati</taxon>
        <taxon>Bacillota</taxon>
        <taxon>Clostridia</taxon>
        <taxon>Lachnospirales</taxon>
        <taxon>Lachnospiraceae</taxon>
        <taxon>Lacrimispora</taxon>
    </lineage>
</organism>
<dbReference type="STRING" id="610130.Closa_0527"/>
<proteinExistence type="predicted"/>
<protein>
    <submittedName>
        <fullName evidence="1">Stage II sporulation protein R</fullName>
    </submittedName>
</protein>
<sequence>MKQKRDLCLCITCFLIAFLLTLSGGRREEEALAARIAPEILRFHVLANSDRSDDQNLKLKVRTMLLNSIYEELGEKASLEETKSYVLSHKDSLEKKAEHYMKKLGYDYPAHMELTNCYFPTKTYGDMVFPCGNYEAVRVKIGEGKGRNWWCVLYPPLCFTDSSYAVVPDTSKEILRSSMDESDYKRISRESPKIHIRFKLAELLSSKPKPTVPKN</sequence>
<reference evidence="1" key="1">
    <citation type="submission" date="2010-07" db="EMBL/GenBank/DDBJ databases">
        <title>Complete sequence of Clostridium saccharolyticum WM1.</title>
        <authorList>
            <consortium name="US DOE Joint Genome Institute"/>
            <person name="Lucas S."/>
            <person name="Copeland A."/>
            <person name="Lapidus A."/>
            <person name="Cheng J.-F."/>
            <person name="Bruce D."/>
            <person name="Goodwin L."/>
            <person name="Pitluck S."/>
            <person name="Chertkov O."/>
            <person name="Detter J.C."/>
            <person name="Han C."/>
            <person name="Tapia R."/>
            <person name="Land M."/>
            <person name="Hauser L."/>
            <person name="Chang Y.-J."/>
            <person name="Jeffries C."/>
            <person name="Kyrpides N."/>
            <person name="Ivanova N."/>
            <person name="Mikhailova N."/>
            <person name="Mouttaki H."/>
            <person name="Lin L."/>
            <person name="Zhou J."/>
            <person name="Hemme C.L."/>
            <person name="Woyke T."/>
        </authorList>
    </citation>
    <scope>NUCLEOTIDE SEQUENCE [LARGE SCALE GENOMIC DNA]</scope>
    <source>
        <strain evidence="1">WM1</strain>
    </source>
</reference>
<dbReference type="AlphaFoldDB" id="D9R450"/>
<accession>D9R450</accession>
<evidence type="ECO:0000313" key="2">
    <source>
        <dbReference type="Proteomes" id="UP000001662"/>
    </source>
</evidence>
<dbReference type="Pfam" id="PF09551">
    <property type="entry name" value="Spore_II_R"/>
    <property type="match status" value="1"/>
</dbReference>
<name>D9R450_LACSW</name>